<feature type="transmembrane region" description="Helical" evidence="9">
    <location>
        <begin position="12"/>
        <end position="32"/>
    </location>
</feature>
<keyword evidence="5 9" id="KW-0812">Transmembrane</keyword>
<keyword evidence="3" id="KW-1003">Cell membrane</keyword>
<dbReference type="GO" id="GO:0005886">
    <property type="term" value="C:plasma membrane"/>
    <property type="evidence" value="ECO:0007669"/>
    <property type="project" value="UniProtKB-SubCell"/>
</dbReference>
<dbReference type="OrthoDB" id="9814265at2"/>
<evidence type="ECO:0000256" key="5">
    <source>
        <dbReference type="ARBA" id="ARBA00022692"/>
    </source>
</evidence>
<evidence type="ECO:0000256" key="2">
    <source>
        <dbReference type="ARBA" id="ARBA00022448"/>
    </source>
</evidence>
<evidence type="ECO:0000313" key="11">
    <source>
        <dbReference type="EMBL" id="PWJ27676.1"/>
    </source>
</evidence>
<dbReference type="RefSeq" id="WP_109732488.1">
    <property type="nucleotide sequence ID" value="NZ_BAAACK010000005.1"/>
</dbReference>
<feature type="transmembrane region" description="Helical" evidence="9">
    <location>
        <begin position="121"/>
        <end position="146"/>
    </location>
</feature>
<evidence type="ECO:0000256" key="1">
    <source>
        <dbReference type="ARBA" id="ARBA00004429"/>
    </source>
</evidence>
<feature type="transmembrane region" description="Helical" evidence="9">
    <location>
        <begin position="47"/>
        <end position="64"/>
    </location>
</feature>
<comment type="caution">
    <text evidence="11">The sequence shown here is derived from an EMBL/GenBank/DDBJ whole genome shotgun (WGS) entry which is preliminary data.</text>
</comment>
<dbReference type="InterPro" id="IPR007387">
    <property type="entry name" value="TRAP_DctQ"/>
</dbReference>
<dbReference type="AlphaFoldDB" id="A0A2Y9C5Z3"/>
<evidence type="ECO:0000256" key="6">
    <source>
        <dbReference type="ARBA" id="ARBA00022989"/>
    </source>
</evidence>
<feature type="domain" description="Tripartite ATP-independent periplasmic transporters DctQ component" evidence="10">
    <location>
        <begin position="23"/>
        <end position="153"/>
    </location>
</feature>
<dbReference type="GO" id="GO:0022857">
    <property type="term" value="F:transmembrane transporter activity"/>
    <property type="evidence" value="ECO:0007669"/>
    <property type="project" value="TreeGrafter"/>
</dbReference>
<evidence type="ECO:0000256" key="8">
    <source>
        <dbReference type="ARBA" id="ARBA00038436"/>
    </source>
</evidence>
<evidence type="ECO:0000256" key="3">
    <source>
        <dbReference type="ARBA" id="ARBA00022475"/>
    </source>
</evidence>
<accession>A0A2Y9C5Z3</accession>
<evidence type="ECO:0000313" key="12">
    <source>
        <dbReference type="Proteomes" id="UP000245845"/>
    </source>
</evidence>
<keyword evidence="4" id="KW-0997">Cell inner membrane</keyword>
<proteinExistence type="inferred from homology"/>
<evidence type="ECO:0000256" key="4">
    <source>
        <dbReference type="ARBA" id="ARBA00022519"/>
    </source>
</evidence>
<dbReference type="Proteomes" id="UP000245845">
    <property type="component" value="Unassembled WGS sequence"/>
</dbReference>
<reference evidence="11 12" key="1">
    <citation type="submission" date="2018-05" db="EMBL/GenBank/DDBJ databases">
        <title>The Hungate 1000. A catalogue of reference genomes from the rumen microbiome.</title>
        <authorList>
            <person name="Kelly W."/>
        </authorList>
    </citation>
    <scope>NUCLEOTIDE SEQUENCE [LARGE SCALE GENOMIC DNA]</scope>
    <source>
        <strain evidence="11 12">NLAE-zl-C242</strain>
    </source>
</reference>
<organism evidence="11 12">
    <name type="scientific">Faecalicatena orotica</name>
    <dbReference type="NCBI Taxonomy" id="1544"/>
    <lineage>
        <taxon>Bacteria</taxon>
        <taxon>Bacillati</taxon>
        <taxon>Bacillota</taxon>
        <taxon>Clostridia</taxon>
        <taxon>Lachnospirales</taxon>
        <taxon>Lachnospiraceae</taxon>
        <taxon>Faecalicatena</taxon>
    </lineage>
</organism>
<evidence type="ECO:0000256" key="7">
    <source>
        <dbReference type="ARBA" id="ARBA00023136"/>
    </source>
</evidence>
<dbReference type="GO" id="GO:0015740">
    <property type="term" value="P:C4-dicarboxylate transport"/>
    <property type="evidence" value="ECO:0007669"/>
    <property type="project" value="TreeGrafter"/>
</dbReference>
<keyword evidence="6 9" id="KW-1133">Transmembrane helix</keyword>
<comment type="similarity">
    <text evidence="8">Belongs to the TRAP transporter small permease family.</text>
</comment>
<protein>
    <submittedName>
        <fullName evidence="11">TRAP-type C4-dicarboxylate transport system permease small subunit</fullName>
    </submittedName>
</protein>
<dbReference type="Pfam" id="PF04290">
    <property type="entry name" value="DctQ"/>
    <property type="match status" value="1"/>
</dbReference>
<comment type="subcellular location">
    <subcellularLocation>
        <location evidence="1">Cell inner membrane</location>
        <topology evidence="1">Multi-pass membrane protein</topology>
    </subcellularLocation>
</comment>
<evidence type="ECO:0000256" key="9">
    <source>
        <dbReference type="SAM" id="Phobius"/>
    </source>
</evidence>
<gene>
    <name evidence="11" type="ORF">A8806_111112</name>
</gene>
<keyword evidence="12" id="KW-1185">Reference proteome</keyword>
<sequence>MSKVRKVTDKILEAVSIFILGIMTVLVVYQVVTRYVFNSPSSWSEAVVTYGFIWLAMFCGAYVFGKRDHMAMTFILDKFKGKAKVAVEMINEFLILLFAVGVLLVGGYFGALKQMTQADSILPISMGVIYIAIPAAGICMLIYFICNEWDLVQRLKGMKEKEKEEE</sequence>
<dbReference type="EMBL" id="QGDL01000011">
    <property type="protein sequence ID" value="PWJ27676.1"/>
    <property type="molecule type" value="Genomic_DNA"/>
</dbReference>
<dbReference type="PANTHER" id="PTHR35011:SF2">
    <property type="entry name" value="2,3-DIKETO-L-GULONATE TRAP TRANSPORTER SMALL PERMEASE PROTEIN YIAM"/>
    <property type="match status" value="1"/>
</dbReference>
<dbReference type="PANTHER" id="PTHR35011">
    <property type="entry name" value="2,3-DIKETO-L-GULONATE TRAP TRANSPORTER SMALL PERMEASE PROTEIN YIAM"/>
    <property type="match status" value="1"/>
</dbReference>
<keyword evidence="7 9" id="KW-0472">Membrane</keyword>
<feature type="transmembrane region" description="Helical" evidence="9">
    <location>
        <begin position="85"/>
        <end position="109"/>
    </location>
</feature>
<keyword evidence="2" id="KW-0813">Transport</keyword>
<evidence type="ECO:0000259" key="10">
    <source>
        <dbReference type="Pfam" id="PF04290"/>
    </source>
</evidence>
<dbReference type="InterPro" id="IPR055348">
    <property type="entry name" value="DctQ"/>
</dbReference>
<name>A0A2Y9C5Z3_9FIRM</name>